<dbReference type="AlphaFoldDB" id="A0A0R0HZR1"/>
<evidence type="ECO:0000313" key="3">
    <source>
        <dbReference type="Proteomes" id="UP000008827"/>
    </source>
</evidence>
<dbReference type="Gramene" id="KRH33401">
    <property type="protein sequence ID" value="KRH33401"/>
    <property type="gene ID" value="GLYMA_10G120800"/>
</dbReference>
<dbReference type="Proteomes" id="UP000008827">
    <property type="component" value="Chromosome 10"/>
</dbReference>
<accession>A0A0R0HZR1</accession>
<dbReference type="InParanoid" id="A0A0R0HZR1"/>
<evidence type="ECO:0000313" key="2">
    <source>
        <dbReference type="EnsemblPlants" id="KRH33401"/>
    </source>
</evidence>
<organism evidence="1">
    <name type="scientific">Glycine max</name>
    <name type="common">Soybean</name>
    <name type="synonym">Glycine hispida</name>
    <dbReference type="NCBI Taxonomy" id="3847"/>
    <lineage>
        <taxon>Eukaryota</taxon>
        <taxon>Viridiplantae</taxon>
        <taxon>Streptophyta</taxon>
        <taxon>Embryophyta</taxon>
        <taxon>Tracheophyta</taxon>
        <taxon>Spermatophyta</taxon>
        <taxon>Magnoliopsida</taxon>
        <taxon>eudicotyledons</taxon>
        <taxon>Gunneridae</taxon>
        <taxon>Pentapetalae</taxon>
        <taxon>rosids</taxon>
        <taxon>fabids</taxon>
        <taxon>Fabales</taxon>
        <taxon>Fabaceae</taxon>
        <taxon>Papilionoideae</taxon>
        <taxon>50 kb inversion clade</taxon>
        <taxon>NPAAA clade</taxon>
        <taxon>indigoferoid/millettioid clade</taxon>
        <taxon>Phaseoleae</taxon>
        <taxon>Glycine</taxon>
        <taxon>Glycine subgen. Soja</taxon>
    </lineage>
</organism>
<keyword evidence="3" id="KW-1185">Reference proteome</keyword>
<name>A0A0R0HZR1_SOYBN</name>
<reference evidence="1" key="3">
    <citation type="submission" date="2018-07" db="EMBL/GenBank/DDBJ databases">
        <title>WGS assembly of Glycine max.</title>
        <authorList>
            <person name="Schmutz J."/>
            <person name="Cannon S."/>
            <person name="Schlueter J."/>
            <person name="Ma J."/>
            <person name="Mitros T."/>
            <person name="Nelson W."/>
            <person name="Hyten D."/>
            <person name="Song Q."/>
            <person name="Thelen J."/>
            <person name="Cheng J."/>
            <person name="Xu D."/>
            <person name="Hellsten U."/>
            <person name="May G."/>
            <person name="Yu Y."/>
            <person name="Sakurai T."/>
            <person name="Umezawa T."/>
            <person name="Bhattacharyya M."/>
            <person name="Sandhu D."/>
            <person name="Valliyodan B."/>
            <person name="Lindquist E."/>
            <person name="Peto M."/>
            <person name="Grant D."/>
            <person name="Shu S."/>
            <person name="Goodstein D."/>
            <person name="Barry K."/>
            <person name="Futrell-Griggs M."/>
            <person name="Abernathy B."/>
            <person name="Du J."/>
            <person name="Tian Z."/>
            <person name="Zhu L."/>
            <person name="Gill N."/>
            <person name="Joshi T."/>
            <person name="Libault M."/>
            <person name="Sethuraman A."/>
            <person name="Zhang X."/>
            <person name="Shinozaki K."/>
            <person name="Nguyen H."/>
            <person name="Wing R."/>
            <person name="Cregan P."/>
            <person name="Specht J."/>
            <person name="Grimwood J."/>
            <person name="Rokhsar D."/>
            <person name="Stacey G."/>
            <person name="Shoemaker R."/>
            <person name="Jackson S."/>
        </authorList>
    </citation>
    <scope>NUCLEOTIDE SEQUENCE</scope>
    <source>
        <tissue evidence="1">Callus</tissue>
    </source>
</reference>
<evidence type="ECO:0000313" key="1">
    <source>
        <dbReference type="EMBL" id="KRH33401.1"/>
    </source>
</evidence>
<sequence>MISESKIVPTNQHKTFQCILSSLTRFLGNFQEGHPSHSYPKPNTLNCGVLKC</sequence>
<reference evidence="2" key="2">
    <citation type="submission" date="2018-02" db="UniProtKB">
        <authorList>
            <consortium name="EnsemblPlants"/>
        </authorList>
    </citation>
    <scope>IDENTIFICATION</scope>
    <source>
        <strain evidence="2">Williams 82</strain>
    </source>
</reference>
<dbReference type="EnsemblPlants" id="KRH33401">
    <property type="protein sequence ID" value="KRH33401"/>
    <property type="gene ID" value="GLYMA_10G120800"/>
</dbReference>
<protein>
    <submittedName>
        <fullName evidence="1 2">Uncharacterized protein</fullName>
    </submittedName>
</protein>
<proteinExistence type="predicted"/>
<dbReference type="EMBL" id="CM000843">
    <property type="protein sequence ID" value="KRH33401.1"/>
    <property type="molecule type" value="Genomic_DNA"/>
</dbReference>
<gene>
    <name evidence="1" type="ORF">GLYMA_10G120800</name>
</gene>
<reference evidence="1 2" key="1">
    <citation type="journal article" date="2010" name="Nature">
        <title>Genome sequence of the palaeopolyploid soybean.</title>
        <authorList>
            <person name="Schmutz J."/>
            <person name="Cannon S.B."/>
            <person name="Schlueter J."/>
            <person name="Ma J."/>
            <person name="Mitros T."/>
            <person name="Nelson W."/>
            <person name="Hyten D.L."/>
            <person name="Song Q."/>
            <person name="Thelen J.J."/>
            <person name="Cheng J."/>
            <person name="Xu D."/>
            <person name="Hellsten U."/>
            <person name="May G.D."/>
            <person name="Yu Y."/>
            <person name="Sakurai T."/>
            <person name="Umezawa T."/>
            <person name="Bhattacharyya M.K."/>
            <person name="Sandhu D."/>
            <person name="Valliyodan B."/>
            <person name="Lindquist E."/>
            <person name="Peto M."/>
            <person name="Grant D."/>
            <person name="Shu S."/>
            <person name="Goodstein D."/>
            <person name="Barry K."/>
            <person name="Futrell-Griggs M."/>
            <person name="Abernathy B."/>
            <person name="Du J."/>
            <person name="Tian Z."/>
            <person name="Zhu L."/>
            <person name="Gill N."/>
            <person name="Joshi T."/>
            <person name="Libault M."/>
            <person name="Sethuraman A."/>
            <person name="Zhang X.-C."/>
            <person name="Shinozaki K."/>
            <person name="Nguyen H.T."/>
            <person name="Wing R.A."/>
            <person name="Cregan P."/>
            <person name="Specht J."/>
            <person name="Grimwood J."/>
            <person name="Rokhsar D."/>
            <person name="Stacey G."/>
            <person name="Shoemaker R.C."/>
            <person name="Jackson S.A."/>
        </authorList>
    </citation>
    <scope>NUCLEOTIDE SEQUENCE [LARGE SCALE GENOMIC DNA]</scope>
    <source>
        <strain evidence="2">cv. Williams 82</strain>
        <tissue evidence="1">Callus</tissue>
    </source>
</reference>
<dbReference type="OMA" id="HESFQRV"/>